<name>A0A4Q7TDW8_9MICO</name>
<dbReference type="Proteomes" id="UP000292408">
    <property type="component" value="Unassembled WGS sequence"/>
</dbReference>
<evidence type="ECO:0000313" key="2">
    <source>
        <dbReference type="Proteomes" id="UP000292408"/>
    </source>
</evidence>
<keyword evidence="2" id="KW-1185">Reference proteome</keyword>
<organism evidence="1 2">
    <name type="scientific">Microcella alkaliphila</name>
    <dbReference type="NCBI Taxonomy" id="279828"/>
    <lineage>
        <taxon>Bacteria</taxon>
        <taxon>Bacillati</taxon>
        <taxon>Actinomycetota</taxon>
        <taxon>Actinomycetes</taxon>
        <taxon>Micrococcales</taxon>
        <taxon>Microbacteriaceae</taxon>
        <taxon>Microcella</taxon>
    </lineage>
</organism>
<protein>
    <recommendedName>
        <fullName evidence="3">Transcriptional regulator, AbiEi antitoxin, Type IV TA system</fullName>
    </recommendedName>
</protein>
<accession>A0A4Q7TDW8</accession>
<dbReference type="OrthoDB" id="5517693at2"/>
<dbReference type="EMBL" id="SGXT01000017">
    <property type="protein sequence ID" value="RZT58363.1"/>
    <property type="molecule type" value="Genomic_DNA"/>
</dbReference>
<evidence type="ECO:0000313" key="1">
    <source>
        <dbReference type="EMBL" id="RZT58363.1"/>
    </source>
</evidence>
<evidence type="ECO:0008006" key="3">
    <source>
        <dbReference type="Google" id="ProtNLM"/>
    </source>
</evidence>
<reference evidence="1 2" key="1">
    <citation type="journal article" date="2015" name="Stand. Genomic Sci.">
        <title>Genomic Encyclopedia of Bacterial and Archaeal Type Strains, Phase III: the genomes of soil and plant-associated and newly described type strains.</title>
        <authorList>
            <person name="Whitman W.B."/>
            <person name="Woyke T."/>
            <person name="Klenk H.P."/>
            <person name="Zhou Y."/>
            <person name="Lilburn T.G."/>
            <person name="Beck B.J."/>
            <person name="De Vos P."/>
            <person name="Vandamme P."/>
            <person name="Eisen J.A."/>
            <person name="Garrity G."/>
            <person name="Hugenholtz P."/>
            <person name="Kyrpides N.C."/>
        </authorList>
    </citation>
    <scope>NUCLEOTIDE SEQUENCE [LARGE SCALE GENOMIC DNA]</scope>
    <source>
        <strain evidence="1 2">AC4r</strain>
    </source>
</reference>
<dbReference type="RefSeq" id="WP_130283733.1">
    <property type="nucleotide sequence ID" value="NZ_SGXT01000017.1"/>
</dbReference>
<gene>
    <name evidence="1" type="ORF">EV140_2132</name>
</gene>
<sequence length="318" mass="35288">MVTPLDDLPIGPDGFVLARDVSRLHGERSTLARAVARGDLVRVERGAYIASSVWAEARPWERYRLRCLAVARARPDAVLCHAAAAAIWGIPLLRSARRVDVLAGAPEAGRVSGSLHYRGTRAPEAHIVSVDGVLVTDLARTLVELTSRTTFAEGVVAMDWASGPGREGHSPRVPAPLIHERAAELELVRGARRLAHVLSFADGRAASAGESLSRVRMFELGFVIPELQYEFRLDTGRRAVTDFRWSRQRIVGEYDGIAKYRAAEFRRGRTPEQVVVEEKLREDALRREGEGVARWIWDDLWTPQRFASLLAEHGVPRA</sequence>
<proteinExistence type="predicted"/>
<comment type="caution">
    <text evidence="1">The sequence shown here is derived from an EMBL/GenBank/DDBJ whole genome shotgun (WGS) entry which is preliminary data.</text>
</comment>
<dbReference type="AlphaFoldDB" id="A0A4Q7TDW8"/>